<accession>A0ABS2QRP7</accession>
<proteinExistence type="predicted"/>
<dbReference type="Pfam" id="PF09844">
    <property type="entry name" value="DUF2071"/>
    <property type="match status" value="1"/>
</dbReference>
<dbReference type="InterPro" id="IPR023375">
    <property type="entry name" value="ADC_dom_sf"/>
</dbReference>
<gene>
    <name evidence="1" type="ORF">JOC83_000957</name>
</gene>
<comment type="caution">
    <text evidence="1">The sequence shown here is derived from an EMBL/GenBank/DDBJ whole genome shotgun (WGS) entry which is preliminary data.</text>
</comment>
<sequence length="229" mass="27160">MTQKWIMKQTWENLLFVHWPVDASWLQTMIPSPLKVDTYEEKAWISLVPFEMTNIRFRGLPSIPYASSLSELNVRTYVRYKGERGVFFFSLDASHHLGVWIARHFFHLPYFKAVMSVTKDGEYVRFVSSRAHRGMKRTRLKMTYQPSSVPYKSEKGSIEEWLTERYCLFTTHRGSVYKGALSHEQWLLQDAVFDIQEDTLTPFFKRPDHALLAHFSKEIKTSFYPFERI</sequence>
<dbReference type="EMBL" id="JAFBFC010000001">
    <property type="protein sequence ID" value="MBM7702131.1"/>
    <property type="molecule type" value="Genomic_DNA"/>
</dbReference>
<dbReference type="Gene3D" id="2.40.400.10">
    <property type="entry name" value="Acetoacetate decarboxylase-like"/>
    <property type="match status" value="1"/>
</dbReference>
<dbReference type="InterPro" id="IPR018644">
    <property type="entry name" value="DUF2071"/>
</dbReference>
<name>A0ABS2QRP7_9BACI</name>
<reference evidence="1 2" key="1">
    <citation type="submission" date="2021-01" db="EMBL/GenBank/DDBJ databases">
        <title>Genomic Encyclopedia of Type Strains, Phase IV (KMG-IV): sequencing the most valuable type-strain genomes for metagenomic binning, comparative biology and taxonomic classification.</title>
        <authorList>
            <person name="Goeker M."/>
        </authorList>
    </citation>
    <scope>NUCLEOTIDE SEQUENCE [LARGE SCALE GENOMIC DNA]</scope>
    <source>
        <strain evidence="1 2">DSM 104297</strain>
    </source>
</reference>
<protein>
    <submittedName>
        <fullName evidence="1">Uncharacterized protein YqjF (DUF2071 family)</fullName>
    </submittedName>
</protein>
<dbReference type="RefSeq" id="WP_205184459.1">
    <property type="nucleotide sequence ID" value="NZ_JAFBFC010000001.1"/>
</dbReference>
<organism evidence="1 2">
    <name type="scientific">Priestia iocasae</name>
    <dbReference type="NCBI Taxonomy" id="2291674"/>
    <lineage>
        <taxon>Bacteria</taxon>
        <taxon>Bacillati</taxon>
        <taxon>Bacillota</taxon>
        <taxon>Bacilli</taxon>
        <taxon>Bacillales</taxon>
        <taxon>Bacillaceae</taxon>
        <taxon>Priestia</taxon>
    </lineage>
</organism>
<dbReference type="PANTHER" id="PTHR39186">
    <property type="entry name" value="DUF2071 FAMILY PROTEIN"/>
    <property type="match status" value="1"/>
</dbReference>
<keyword evidence="2" id="KW-1185">Reference proteome</keyword>
<dbReference type="SUPFAM" id="SSF160104">
    <property type="entry name" value="Acetoacetate decarboxylase-like"/>
    <property type="match status" value="1"/>
</dbReference>
<dbReference type="PANTHER" id="PTHR39186:SF1">
    <property type="entry name" value="DUF2071 DOMAIN-CONTAINING PROTEIN"/>
    <property type="match status" value="1"/>
</dbReference>
<evidence type="ECO:0000313" key="2">
    <source>
        <dbReference type="Proteomes" id="UP000809829"/>
    </source>
</evidence>
<evidence type="ECO:0000313" key="1">
    <source>
        <dbReference type="EMBL" id="MBM7702131.1"/>
    </source>
</evidence>
<dbReference type="Proteomes" id="UP000809829">
    <property type="component" value="Unassembled WGS sequence"/>
</dbReference>